<evidence type="ECO:0000256" key="1">
    <source>
        <dbReference type="SAM" id="MobiDB-lite"/>
    </source>
</evidence>
<gene>
    <name evidence="3" type="ORF">CDOO_03205</name>
</gene>
<dbReference type="KEGG" id="cdo:CDOO_03205"/>
<evidence type="ECO:0000313" key="4">
    <source>
        <dbReference type="Proteomes" id="UP000029914"/>
    </source>
</evidence>
<dbReference type="RefSeq" id="WP_018021217.1">
    <property type="nucleotide sequence ID" value="NZ_AQUX01000002.1"/>
</dbReference>
<dbReference type="STRING" id="558173.CDOO_03205"/>
<keyword evidence="4" id="KW-1185">Reference proteome</keyword>
<dbReference type="OrthoDB" id="4426886at2"/>
<evidence type="ECO:0000256" key="2">
    <source>
        <dbReference type="SAM" id="Phobius"/>
    </source>
</evidence>
<feature type="region of interest" description="Disordered" evidence="1">
    <location>
        <begin position="234"/>
        <end position="257"/>
    </location>
</feature>
<keyword evidence="2" id="KW-0472">Membrane</keyword>
<reference evidence="3 4" key="1">
    <citation type="submission" date="2013-09" db="EMBL/GenBank/DDBJ databases">
        <title>Complete genome sequence of Corynebacterium doosanense CAU 212(T) (=DSM 45436(T)), isolated from activated sludge.</title>
        <authorList>
            <person name="Schaffert L."/>
            <person name="Albersmeier A."/>
            <person name="Kalinowski J."/>
            <person name="Ruckert C."/>
        </authorList>
    </citation>
    <scope>NUCLEOTIDE SEQUENCE [LARGE SCALE GENOMIC DNA]</scope>
    <source>
        <strain evidence="3 4">CAU 212</strain>
    </source>
</reference>
<feature type="compositionally biased region" description="Low complexity" evidence="1">
    <location>
        <begin position="234"/>
        <end position="244"/>
    </location>
</feature>
<name>A0A097IE20_9CORY</name>
<evidence type="ECO:0000313" key="3">
    <source>
        <dbReference type="EMBL" id="AIT60360.1"/>
    </source>
</evidence>
<protein>
    <recommendedName>
        <fullName evidence="5">Anti-sigma-D factor RsdA sigma factor binding region domain-containing protein</fullName>
    </recommendedName>
</protein>
<accession>A0A097IE20</accession>
<dbReference type="AlphaFoldDB" id="A0A097IE20"/>
<sequence>MDRRYRSGSGEDFADQFAPLARDDEFLTALSQGQDPSEGTDELAALLLQLRDDVSAPMPPAPLIDEEETDGNTTVIPLASRRRRSGALLHGLVGAAAATVLIAGSGAVLVGSGLIGQQHDDPTVVELAGTLEEIQTRAEEGDISGTRELLDEAQRLVARLDSKNNPAAESTGGAPVPIRGENQTATVTETSDTTVDAEASPVTVTAPGATVTESAVVTETARATETQVVTVTETRAGTVTVTPTPDDDEPVVLGDAG</sequence>
<organism evidence="3 4">
    <name type="scientific">Corynebacterium doosanense CAU 212 = DSM 45436</name>
    <dbReference type="NCBI Taxonomy" id="558173"/>
    <lineage>
        <taxon>Bacteria</taxon>
        <taxon>Bacillati</taxon>
        <taxon>Actinomycetota</taxon>
        <taxon>Actinomycetes</taxon>
        <taxon>Mycobacteriales</taxon>
        <taxon>Corynebacteriaceae</taxon>
        <taxon>Corynebacterium</taxon>
    </lineage>
</organism>
<dbReference type="EMBL" id="CP006764">
    <property type="protein sequence ID" value="AIT60360.1"/>
    <property type="molecule type" value="Genomic_DNA"/>
</dbReference>
<feature type="region of interest" description="Disordered" evidence="1">
    <location>
        <begin position="163"/>
        <end position="182"/>
    </location>
</feature>
<feature type="transmembrane region" description="Helical" evidence="2">
    <location>
        <begin position="87"/>
        <end position="110"/>
    </location>
</feature>
<evidence type="ECO:0008006" key="5">
    <source>
        <dbReference type="Google" id="ProtNLM"/>
    </source>
</evidence>
<keyword evidence="2" id="KW-1133">Transmembrane helix</keyword>
<dbReference type="HOGENOM" id="CLU_068401_0_0_11"/>
<dbReference type="Proteomes" id="UP000029914">
    <property type="component" value="Chromosome"/>
</dbReference>
<dbReference type="eggNOG" id="ENOG5031TPE">
    <property type="taxonomic scope" value="Bacteria"/>
</dbReference>
<keyword evidence="2" id="KW-0812">Transmembrane</keyword>
<proteinExistence type="predicted"/>